<feature type="domain" description="NB-ARC" evidence="4">
    <location>
        <begin position="127"/>
        <end position="226"/>
    </location>
</feature>
<dbReference type="PROSITE" id="PS50082">
    <property type="entry name" value="WD_REPEATS_2"/>
    <property type="match status" value="12"/>
</dbReference>
<name>B8HZ95_CYAP4</name>
<dbReference type="EMBL" id="CP001346">
    <property type="protein sequence ID" value="ACL47743.1"/>
    <property type="molecule type" value="Genomic_DNA"/>
</dbReference>
<feature type="repeat" description="WD" evidence="3">
    <location>
        <begin position="829"/>
        <end position="870"/>
    </location>
</feature>
<dbReference type="eggNOG" id="COG2319">
    <property type="taxonomic scope" value="Bacteria"/>
</dbReference>
<feature type="repeat" description="WD" evidence="3">
    <location>
        <begin position="1013"/>
        <end position="1054"/>
    </location>
</feature>
<dbReference type="InterPro" id="IPR015943">
    <property type="entry name" value="WD40/YVTN_repeat-like_dom_sf"/>
</dbReference>
<sequence length="1213" mass="135466">MEIEQALNLASDLLVQHGLRPLTDVETLILRGAWEQNTYEEIAESTGYSDSYLRKDVGPKLWRDLSLVLGEPVSKTNFKAALARQWTHKLQSSTPVAQPITRDYYPRCNTDWGEAIDVSIFFGRSQEQETLSQWIFSDRCRFILLLGMGGIGKTALSIKVGQNVQSDFEFVIWRSLRNALPALDLLVDVLKFLSQQQDIEVALSVDAAISQLLQYLRSHRCLLILDNAEALLQAGDRHCNYRPGYEGYSRLFQQVGETSHLSCLMVTSRERPQDLATKFGQQLPMRCLTISGLSYQDGQALFSSVGQFSGTFPEWQSIIDRYAGNPLALKIVASFITEVFAGDLSQLLTFLGQSSCIFDDIRELLDQQFRRLSAQERELMIWLAIKREPVNLTELPEDLLHPASPPQLLQVLAALQGRSLIEKINHQFTQQPVLMEYVTSCLIDQITQEICCWQPGTPIHSQCLLQQYALIQVQAKDYVRETQIRLILQPVLDQLMHRFGDVAAIERHLQQMLQAMRAAPSQARGYAAGNIINMLRQLGVDLSGYSFAQLTVWQADLQGLTLYDVDFSGADLSKSRFSQTFGWIVAIAFSPDGEYWAACDSAGSIHLWFYAREQRQTTVKAHENFIFTLAISPDSRLLVSGSIDGMVKLWEVRTGQCLYTLNAHAKIVWSVVFSKDGKWFASSCEDGTIKIWDCKTGECLQTLRANQSSVRSIAFTSDSRYLVSACEDHQLRLWDLTQGECIRTFEGHSHTVWTVDISPDDQYVISGGNDYVVKLWDLQSGRCLQDYEGHTLQIWSVAFSPDGQTIASGSMDQTVRLWNIEERQCKACFRGHSSMVMAVAFSADGKTLASGGMDRLIKHWDLSSKACAKTWSGFKNIIWSVAFSPEGETIASSSLDGILRIWQVDNSQCIQTMKHPAEVHAIAFSPGGIRQSNSGQASPEQSGQRLVSGNMHTKSTLKLWEVQTGSCLMTIPAHIGKVNSVCFNHDGSLIASGGDDKNVQIFNLRHQRVEKLLQGHKAVVWSVAFSPNGRLLASGSFDQTVRIWDVRSWQCLHILSGHTNALTTIVFHPSLPCIATASSDAMVKLWSLETGQCYHTLSDHHNVVMGIAFSPDGQTFTTGSYDKTVRVWDVESWQCQTIFQANSLVHSVAFSPNGQTLVSGGDNGTLQLWDLKTRQCIKVIKLPELYAGMNIRGVKGLAEAQESMLLNLGAIAK</sequence>
<evidence type="ECO:0000256" key="1">
    <source>
        <dbReference type="ARBA" id="ARBA00022574"/>
    </source>
</evidence>
<organism evidence="6">
    <name type="scientific">Cyanothece sp. (strain PCC 7425 / ATCC 29141)</name>
    <dbReference type="NCBI Taxonomy" id="395961"/>
    <lineage>
        <taxon>Bacteria</taxon>
        <taxon>Bacillati</taxon>
        <taxon>Cyanobacteriota</taxon>
        <taxon>Cyanophyceae</taxon>
        <taxon>Gomontiellales</taxon>
        <taxon>Cyanothecaceae</taxon>
        <taxon>Cyanothece</taxon>
    </lineage>
</organism>
<dbReference type="PRINTS" id="PR00364">
    <property type="entry name" value="DISEASERSIST"/>
</dbReference>
<accession>B8HZ95</accession>
<feature type="repeat" description="WD" evidence="3">
    <location>
        <begin position="971"/>
        <end position="1012"/>
    </location>
</feature>
<feature type="repeat" description="WD" evidence="3">
    <location>
        <begin position="787"/>
        <end position="828"/>
    </location>
</feature>
<dbReference type="InterPro" id="IPR027417">
    <property type="entry name" value="P-loop_NTPase"/>
</dbReference>
<reference evidence="6" key="1">
    <citation type="submission" date="2009-01" db="EMBL/GenBank/DDBJ databases">
        <title>Complete sequence of plasmid2 Cyanothece sp. PCC 7425.</title>
        <authorList>
            <consortium name="US DOE Joint Genome Institute"/>
            <person name="Lucas S."/>
            <person name="Copeland A."/>
            <person name="Lapidus A."/>
            <person name="Glavina del Rio T."/>
            <person name="Dalin E."/>
            <person name="Tice H."/>
            <person name="Bruce D."/>
            <person name="Goodwin L."/>
            <person name="Pitluck S."/>
            <person name="Sims D."/>
            <person name="Meineke L."/>
            <person name="Brettin T."/>
            <person name="Detter J.C."/>
            <person name="Han C."/>
            <person name="Larimer F."/>
            <person name="Land M."/>
            <person name="Hauser L."/>
            <person name="Kyrpides N."/>
            <person name="Ovchinnikova G."/>
            <person name="Liberton M."/>
            <person name="Stoeckel J."/>
            <person name="Banerjee A."/>
            <person name="Singh A."/>
            <person name="Page L."/>
            <person name="Sato H."/>
            <person name="Zhao L."/>
            <person name="Sherman L."/>
            <person name="Pakrasi H."/>
            <person name="Richardson P."/>
        </authorList>
    </citation>
    <scope>NUCLEOTIDE SEQUENCE</scope>
    <source>
        <strain evidence="6">PCC 7425</strain>
        <plasmid evidence="6">pP742502</plasmid>
    </source>
</reference>
<dbReference type="SUPFAM" id="SSF52540">
    <property type="entry name" value="P-loop containing nucleoside triphosphate hydrolases"/>
    <property type="match status" value="1"/>
</dbReference>
<gene>
    <name evidence="6" type="ordered locus">Cyan7425_0027</name>
</gene>
<dbReference type="SUPFAM" id="SSF50978">
    <property type="entry name" value="WD40 repeat-like"/>
    <property type="match status" value="2"/>
</dbReference>
<proteinExistence type="predicted"/>
<dbReference type="InterPro" id="IPR058651">
    <property type="entry name" value="HTH_VMAP-M9"/>
</dbReference>
<dbReference type="AlphaFoldDB" id="B8HZ95"/>
<evidence type="ECO:0000259" key="5">
    <source>
        <dbReference type="Pfam" id="PF26355"/>
    </source>
</evidence>
<dbReference type="InterPro" id="IPR036322">
    <property type="entry name" value="WD40_repeat_dom_sf"/>
</dbReference>
<keyword evidence="6" id="KW-0614">Plasmid</keyword>
<dbReference type="KEGG" id="cyn:Cyan7425_0027"/>
<dbReference type="CDD" id="cd00200">
    <property type="entry name" value="WD40"/>
    <property type="match status" value="2"/>
</dbReference>
<dbReference type="PANTHER" id="PTHR19879">
    <property type="entry name" value="TRANSCRIPTION INITIATION FACTOR TFIID"/>
    <property type="match status" value="1"/>
</dbReference>
<dbReference type="InterPro" id="IPR011047">
    <property type="entry name" value="Quinoprotein_ADH-like_sf"/>
</dbReference>
<dbReference type="InterPro" id="IPR001680">
    <property type="entry name" value="WD40_rpt"/>
</dbReference>
<dbReference type="Pfam" id="PF00400">
    <property type="entry name" value="WD40"/>
    <property type="match status" value="9"/>
</dbReference>
<evidence type="ECO:0000313" key="6">
    <source>
        <dbReference type="EMBL" id="ACL47743.1"/>
    </source>
</evidence>
<dbReference type="Pfam" id="PF25173">
    <property type="entry name" value="Beta-prop_WDR3_1st"/>
    <property type="match status" value="1"/>
</dbReference>
<evidence type="ECO:0000256" key="3">
    <source>
        <dbReference type="PROSITE-ProRule" id="PRU00221"/>
    </source>
</evidence>
<dbReference type="Gene3D" id="2.130.10.10">
    <property type="entry name" value="YVTN repeat-like/Quinoprotein amine dehydrogenase"/>
    <property type="match status" value="5"/>
</dbReference>
<dbReference type="PROSITE" id="PS50294">
    <property type="entry name" value="WD_REPEATS_REGION"/>
    <property type="match status" value="12"/>
</dbReference>
<geneLocation type="plasmid" evidence="6">
    <name>pP742502</name>
</geneLocation>
<dbReference type="InterPro" id="IPR020472">
    <property type="entry name" value="WD40_PAC1"/>
</dbReference>
<dbReference type="PRINTS" id="PR00320">
    <property type="entry name" value="GPROTEINBRPT"/>
</dbReference>
<dbReference type="HOGENOM" id="CLU_005071_2_0_3"/>
<feature type="repeat" description="WD" evidence="3">
    <location>
        <begin position="1138"/>
        <end position="1179"/>
    </location>
</feature>
<dbReference type="PANTHER" id="PTHR19879:SF9">
    <property type="entry name" value="TRANSCRIPTION INITIATION FACTOR TFIID SUBUNIT 5"/>
    <property type="match status" value="1"/>
</dbReference>
<dbReference type="OrthoDB" id="567898at2"/>
<keyword evidence="1 3" id="KW-0853">WD repeat</keyword>
<feature type="repeat" description="WD" evidence="3">
    <location>
        <begin position="871"/>
        <end position="912"/>
    </location>
</feature>
<evidence type="ECO:0000259" key="4">
    <source>
        <dbReference type="Pfam" id="PF00931"/>
    </source>
</evidence>
<feature type="repeat" description="WD" evidence="3">
    <location>
        <begin position="703"/>
        <end position="744"/>
    </location>
</feature>
<dbReference type="InterPro" id="IPR019775">
    <property type="entry name" value="WD40_repeat_CS"/>
</dbReference>
<dbReference type="SUPFAM" id="SSF50998">
    <property type="entry name" value="Quinoprotein alcohol dehydrogenase-like"/>
    <property type="match status" value="1"/>
</dbReference>
<dbReference type="InterPro" id="IPR002182">
    <property type="entry name" value="NB-ARC"/>
</dbReference>
<dbReference type="GO" id="GO:0043531">
    <property type="term" value="F:ADP binding"/>
    <property type="evidence" value="ECO:0007669"/>
    <property type="project" value="InterPro"/>
</dbReference>
<feature type="domain" description="vWA-MoxR associated protein N-terminal HTH" evidence="5">
    <location>
        <begin position="1"/>
        <end position="85"/>
    </location>
</feature>
<feature type="repeat" description="WD" evidence="3">
    <location>
        <begin position="661"/>
        <end position="702"/>
    </location>
</feature>
<dbReference type="Pfam" id="PF00931">
    <property type="entry name" value="NB-ARC"/>
    <property type="match status" value="1"/>
</dbReference>
<keyword evidence="2" id="KW-0677">Repeat</keyword>
<feature type="repeat" description="WD" evidence="3">
    <location>
        <begin position="619"/>
        <end position="660"/>
    </location>
</feature>
<protein>
    <submittedName>
        <fullName evidence="6">WD-40 repeat protein</fullName>
    </submittedName>
</protein>
<dbReference type="SMART" id="SM00320">
    <property type="entry name" value="WD40"/>
    <property type="match status" value="14"/>
</dbReference>
<dbReference type="Gene3D" id="2.160.20.80">
    <property type="entry name" value="E3 ubiquitin-protein ligase SopA"/>
    <property type="match status" value="1"/>
</dbReference>
<dbReference type="SUPFAM" id="SSF141571">
    <property type="entry name" value="Pentapeptide repeat-like"/>
    <property type="match status" value="1"/>
</dbReference>
<evidence type="ECO:0000256" key="2">
    <source>
        <dbReference type="ARBA" id="ARBA00022737"/>
    </source>
</evidence>
<dbReference type="Pfam" id="PF26355">
    <property type="entry name" value="HTH_VMAP-M9"/>
    <property type="match status" value="1"/>
</dbReference>
<dbReference type="PROSITE" id="PS00678">
    <property type="entry name" value="WD_REPEATS_1"/>
    <property type="match status" value="6"/>
</dbReference>
<dbReference type="Gene3D" id="3.40.50.300">
    <property type="entry name" value="P-loop containing nucleotide triphosphate hydrolases"/>
    <property type="match status" value="1"/>
</dbReference>
<feature type="repeat" description="WD" evidence="3">
    <location>
        <begin position="1097"/>
        <end position="1132"/>
    </location>
</feature>
<feature type="repeat" description="WD" evidence="3">
    <location>
        <begin position="745"/>
        <end position="786"/>
    </location>
</feature>
<feature type="repeat" description="WD" evidence="3">
    <location>
        <begin position="1055"/>
        <end position="1096"/>
    </location>
</feature>